<dbReference type="OrthoDB" id="9813050at2"/>
<sequence>MPRSINYRPTLIDELITNERLNSYASVFSYSDDSELVGAYLWNTHVCSAIYPLLTASEVALRNSIDTALVKDIGRFWWARNRLHYKSFTSSSNEPFEVKAIKNNFSKATDQVRKDKKGRYRTKSATPTHHEIIAKTEFSTWEFILDAEFMGPNLIWPKHLGAVFKGSWPSRSASTMLGSTRDLVKTIREFRNRVSHHEPIWKRYGVHTELDAISHLNEKIDKIMQLVALISPDKEQLLVKNSLLARAKMACSIDELRRYQNLTTPHKVKSISKLCMLAQQSTRDNKTIPVTIYKNGSANFLIQPK</sequence>
<dbReference type="STRING" id="1137284.GCA_001418205_01426"/>
<organism evidence="1 2">
    <name type="scientific">Marinomonas fungiae</name>
    <dbReference type="NCBI Taxonomy" id="1137284"/>
    <lineage>
        <taxon>Bacteria</taxon>
        <taxon>Pseudomonadati</taxon>
        <taxon>Pseudomonadota</taxon>
        <taxon>Gammaproteobacteria</taxon>
        <taxon>Oceanospirillales</taxon>
        <taxon>Oceanospirillaceae</taxon>
        <taxon>Marinomonas</taxon>
    </lineage>
</organism>
<protein>
    <submittedName>
        <fullName evidence="1">Abi-like protein</fullName>
    </submittedName>
</protein>
<dbReference type="Proteomes" id="UP000182769">
    <property type="component" value="Unassembled WGS sequence"/>
</dbReference>
<dbReference type="RefSeq" id="WP_055462544.1">
    <property type="nucleotide sequence ID" value="NZ_CYHG01000004.1"/>
</dbReference>
<dbReference type="EMBL" id="CYHG01000004">
    <property type="protein sequence ID" value="CUB03575.1"/>
    <property type="molecule type" value="Genomic_DNA"/>
</dbReference>
<evidence type="ECO:0000313" key="2">
    <source>
        <dbReference type="Proteomes" id="UP000182769"/>
    </source>
</evidence>
<gene>
    <name evidence="1" type="ORF">Ga0061065_1046</name>
</gene>
<reference evidence="2" key="1">
    <citation type="submission" date="2015-08" db="EMBL/GenBank/DDBJ databases">
        <authorList>
            <person name="Varghese N."/>
        </authorList>
    </citation>
    <scope>NUCLEOTIDE SEQUENCE [LARGE SCALE GENOMIC DNA]</scope>
    <source>
        <strain evidence="2">JCM 18476</strain>
    </source>
</reference>
<proteinExistence type="predicted"/>
<keyword evidence="2" id="KW-1185">Reference proteome</keyword>
<name>A0A0K6IKF0_9GAMM</name>
<evidence type="ECO:0000313" key="1">
    <source>
        <dbReference type="EMBL" id="CUB03575.1"/>
    </source>
</evidence>
<accession>A0A0K6IKF0</accession>
<dbReference type="InterPro" id="IPR011664">
    <property type="entry name" value="Abi_system_AbiD/AbiF-like"/>
</dbReference>
<dbReference type="AlphaFoldDB" id="A0A0K6IKF0"/>
<dbReference type="Pfam" id="PF07751">
    <property type="entry name" value="Abi_2"/>
    <property type="match status" value="1"/>
</dbReference>